<dbReference type="AlphaFoldDB" id="A0A1E3SV71"/>
<dbReference type="InterPro" id="IPR032808">
    <property type="entry name" value="DoxX"/>
</dbReference>
<dbReference type="GO" id="GO:0016020">
    <property type="term" value="C:membrane"/>
    <property type="evidence" value="ECO:0007669"/>
    <property type="project" value="UniProtKB-SubCell"/>
</dbReference>
<evidence type="ECO:0000313" key="6">
    <source>
        <dbReference type="EMBL" id="ODR06055.1"/>
    </source>
</evidence>
<dbReference type="RefSeq" id="WP_069400611.1">
    <property type="nucleotide sequence ID" value="NZ_JACKTB010000097.1"/>
</dbReference>
<keyword evidence="7" id="KW-1185">Reference proteome</keyword>
<evidence type="ECO:0000256" key="3">
    <source>
        <dbReference type="ARBA" id="ARBA00022989"/>
    </source>
</evidence>
<evidence type="ECO:0000256" key="5">
    <source>
        <dbReference type="SAM" id="Phobius"/>
    </source>
</evidence>
<reference evidence="7" key="1">
    <citation type="submission" date="2016-09" db="EMBL/GenBank/DDBJ databases">
        <authorList>
            <person name="Greninger A.L."/>
            <person name="Jerome K.R."/>
            <person name="Mcnair B."/>
            <person name="Wallis C."/>
            <person name="Fang F."/>
        </authorList>
    </citation>
    <scope>NUCLEOTIDE SEQUENCE [LARGE SCALE GENOMIC DNA]</scope>
    <source>
        <strain evidence="7">BC1_M4</strain>
    </source>
</reference>
<feature type="transmembrane region" description="Helical" evidence="5">
    <location>
        <begin position="104"/>
        <end position="120"/>
    </location>
</feature>
<dbReference type="EMBL" id="MIHC01000019">
    <property type="protein sequence ID" value="ODR06055.1"/>
    <property type="molecule type" value="Genomic_DNA"/>
</dbReference>
<organism evidence="6 7">
    <name type="scientific">Mycobacterium sherrisii</name>
    <dbReference type="NCBI Taxonomy" id="243061"/>
    <lineage>
        <taxon>Bacteria</taxon>
        <taxon>Bacillati</taxon>
        <taxon>Actinomycetota</taxon>
        <taxon>Actinomycetes</taxon>
        <taxon>Mycobacteriales</taxon>
        <taxon>Mycobacteriaceae</taxon>
        <taxon>Mycobacterium</taxon>
        <taxon>Mycobacterium simiae complex</taxon>
    </lineage>
</organism>
<feature type="transmembrane region" description="Helical" evidence="5">
    <location>
        <begin position="7"/>
        <end position="27"/>
    </location>
</feature>
<gene>
    <name evidence="6" type="ORF">BHQ21_12500</name>
</gene>
<keyword evidence="2 5" id="KW-0812">Transmembrane</keyword>
<name>A0A1E3SV71_9MYCO</name>
<evidence type="ECO:0000256" key="2">
    <source>
        <dbReference type="ARBA" id="ARBA00022692"/>
    </source>
</evidence>
<keyword evidence="3 5" id="KW-1133">Transmembrane helix</keyword>
<feature type="transmembrane region" description="Helical" evidence="5">
    <location>
        <begin position="47"/>
        <end position="73"/>
    </location>
</feature>
<feature type="transmembrane region" description="Helical" evidence="5">
    <location>
        <begin position="80"/>
        <end position="98"/>
    </location>
</feature>
<evidence type="ECO:0000256" key="1">
    <source>
        <dbReference type="ARBA" id="ARBA00004141"/>
    </source>
</evidence>
<comment type="subcellular location">
    <subcellularLocation>
        <location evidence="1">Membrane</location>
        <topology evidence="1">Multi-pass membrane protein</topology>
    </subcellularLocation>
</comment>
<proteinExistence type="predicted"/>
<dbReference type="STRING" id="243061.AWC25_11305"/>
<keyword evidence="4 5" id="KW-0472">Membrane</keyword>
<protein>
    <recommendedName>
        <fullName evidence="8">DoxX family protein</fullName>
    </recommendedName>
</protein>
<dbReference type="OrthoDB" id="4732370at2"/>
<evidence type="ECO:0000313" key="7">
    <source>
        <dbReference type="Proteomes" id="UP000094224"/>
    </source>
</evidence>
<sequence length="140" mass="15135">MPETDRALGYLLLRLTIGASFFGHGVVRMPKLGAFHAHLTGEFTKSYLPGFLVSGCGYLLPFAELIIGVLLLIGALTRAAAVAGVLSMIILVIGATSIEHFDVVVEQLVHAIMLSAVVALREYNRFSIDELLTRRRSVPA</sequence>
<evidence type="ECO:0000256" key="4">
    <source>
        <dbReference type="ARBA" id="ARBA00023136"/>
    </source>
</evidence>
<dbReference type="Proteomes" id="UP000094224">
    <property type="component" value="Unassembled WGS sequence"/>
</dbReference>
<accession>A0A1E3SV71</accession>
<comment type="caution">
    <text evidence="6">The sequence shown here is derived from an EMBL/GenBank/DDBJ whole genome shotgun (WGS) entry which is preliminary data.</text>
</comment>
<evidence type="ECO:0008006" key="8">
    <source>
        <dbReference type="Google" id="ProtNLM"/>
    </source>
</evidence>
<dbReference type="Pfam" id="PF07681">
    <property type="entry name" value="DoxX"/>
    <property type="match status" value="1"/>
</dbReference>